<dbReference type="Proteomes" id="UP000316096">
    <property type="component" value="Unassembled WGS sequence"/>
</dbReference>
<dbReference type="CDD" id="cd16917">
    <property type="entry name" value="HATPase_UhpB-NarQ-NarX-like"/>
    <property type="match status" value="1"/>
</dbReference>
<keyword evidence="4" id="KW-0472">Membrane</keyword>
<dbReference type="InterPro" id="IPR011712">
    <property type="entry name" value="Sig_transdc_His_kin_sub3_dim/P"/>
</dbReference>
<feature type="transmembrane region" description="Helical" evidence="4">
    <location>
        <begin position="130"/>
        <end position="148"/>
    </location>
</feature>
<dbReference type="Pfam" id="PF07730">
    <property type="entry name" value="HisKA_3"/>
    <property type="match status" value="1"/>
</dbReference>
<keyword evidence="4" id="KW-1133">Transmembrane helix</keyword>
<feature type="domain" description="Histidine kinase/HSP90-like ATPase" evidence="5">
    <location>
        <begin position="395"/>
        <end position="485"/>
    </location>
</feature>
<keyword evidence="7" id="KW-1185">Reference proteome</keyword>
<comment type="caution">
    <text evidence="6">The sequence shown here is derived from an EMBL/GenBank/DDBJ whole genome shotgun (WGS) entry which is preliminary data.</text>
</comment>
<dbReference type="PANTHER" id="PTHR24421">
    <property type="entry name" value="NITRATE/NITRITE SENSOR PROTEIN NARX-RELATED"/>
    <property type="match status" value="1"/>
</dbReference>
<dbReference type="Pfam" id="PF02518">
    <property type="entry name" value="HATPase_c"/>
    <property type="match status" value="1"/>
</dbReference>
<evidence type="ECO:0000256" key="4">
    <source>
        <dbReference type="SAM" id="Phobius"/>
    </source>
</evidence>
<evidence type="ECO:0000313" key="7">
    <source>
        <dbReference type="Proteomes" id="UP000316096"/>
    </source>
</evidence>
<keyword evidence="1" id="KW-0808">Transferase</keyword>
<evidence type="ECO:0000256" key="3">
    <source>
        <dbReference type="ARBA" id="ARBA00023012"/>
    </source>
</evidence>
<dbReference type="InterPro" id="IPR036890">
    <property type="entry name" value="HATPase_C_sf"/>
</dbReference>
<evidence type="ECO:0000256" key="2">
    <source>
        <dbReference type="ARBA" id="ARBA00022777"/>
    </source>
</evidence>
<feature type="transmembrane region" description="Helical" evidence="4">
    <location>
        <begin position="98"/>
        <end position="118"/>
    </location>
</feature>
<dbReference type="InterPro" id="IPR003594">
    <property type="entry name" value="HATPase_dom"/>
</dbReference>
<dbReference type="AlphaFoldDB" id="A0A543CUQ1"/>
<protein>
    <submittedName>
        <fullName evidence="6">Histidine kinase/DNA gyrase B/HSP90-like ATPase</fullName>
    </submittedName>
</protein>
<gene>
    <name evidence="6" type="ORF">FB559_6559</name>
</gene>
<dbReference type="Gene3D" id="1.20.5.1930">
    <property type="match status" value="1"/>
</dbReference>
<dbReference type="SMART" id="SM00387">
    <property type="entry name" value="HATPase_c"/>
    <property type="match status" value="1"/>
</dbReference>
<evidence type="ECO:0000313" key="6">
    <source>
        <dbReference type="EMBL" id="TQM00836.1"/>
    </source>
</evidence>
<sequence length="486" mass="52734">MAGWADGRVECARSDSSFVDADEEMSEDHYAPGTAQPWADEAEGGALFEVGGLAGDMAPVDAVRPAEEDFDAPPAPALETRVRSLLLRGVNKGSAKDLPLIVVAFLVSCALSFPVAFLDQTVNLPGGITPSRIGVILTLLAAIVCLRWEMRNRSDAHYLSLRCSRLVQIARKIIEQGDSPDVLASVMRSAVDVLALKNAELEIRIGGGRVSRAVALPNRRGSRIYPIDVAYRDKSYGRFIAYVDEDTVPTSTDQMLFEWFARELAASVYYLRHGTFQRGVAARARNDVQHRIQRDLHDGLGPILAAVKMQVDSARALLPTDLNAADTLLQQVGTETQNAVADVRRLVGELRTPAMHSTGLTAALSEQVKRFERAAAGRLRVRMETPPRLPDLPDPVAVAVFRIASEALTNVAKHAQARNCVIRLEVDDDLRLEIVDDGVGICAKSRTGIGLVSMRARAQELGGECGITRRGVGGTRVAVRLPLDHL</sequence>
<organism evidence="6 7">
    <name type="scientific">Actinoallomurus bryophytorum</name>
    <dbReference type="NCBI Taxonomy" id="1490222"/>
    <lineage>
        <taxon>Bacteria</taxon>
        <taxon>Bacillati</taxon>
        <taxon>Actinomycetota</taxon>
        <taxon>Actinomycetes</taxon>
        <taxon>Streptosporangiales</taxon>
        <taxon>Thermomonosporaceae</taxon>
        <taxon>Actinoallomurus</taxon>
    </lineage>
</organism>
<name>A0A543CUQ1_9ACTN</name>
<dbReference type="GO" id="GO:0000155">
    <property type="term" value="F:phosphorelay sensor kinase activity"/>
    <property type="evidence" value="ECO:0007669"/>
    <property type="project" value="InterPro"/>
</dbReference>
<dbReference type="SUPFAM" id="SSF55874">
    <property type="entry name" value="ATPase domain of HSP90 chaperone/DNA topoisomerase II/histidine kinase"/>
    <property type="match status" value="1"/>
</dbReference>
<dbReference type="InterPro" id="IPR050482">
    <property type="entry name" value="Sensor_HK_TwoCompSys"/>
</dbReference>
<keyword evidence="3" id="KW-0902">Two-component regulatory system</keyword>
<dbReference type="Gene3D" id="3.30.565.10">
    <property type="entry name" value="Histidine kinase-like ATPase, C-terminal domain"/>
    <property type="match status" value="1"/>
</dbReference>
<proteinExistence type="predicted"/>
<evidence type="ECO:0000259" key="5">
    <source>
        <dbReference type="SMART" id="SM00387"/>
    </source>
</evidence>
<dbReference type="GO" id="GO:0016020">
    <property type="term" value="C:membrane"/>
    <property type="evidence" value="ECO:0007669"/>
    <property type="project" value="InterPro"/>
</dbReference>
<dbReference type="GO" id="GO:0046983">
    <property type="term" value="F:protein dimerization activity"/>
    <property type="evidence" value="ECO:0007669"/>
    <property type="project" value="InterPro"/>
</dbReference>
<reference evidence="6 7" key="1">
    <citation type="submission" date="2019-06" db="EMBL/GenBank/DDBJ databases">
        <title>Sequencing the genomes of 1000 actinobacteria strains.</title>
        <authorList>
            <person name="Klenk H.-P."/>
        </authorList>
    </citation>
    <scope>NUCLEOTIDE SEQUENCE [LARGE SCALE GENOMIC DNA]</scope>
    <source>
        <strain evidence="6 7">DSM 102200</strain>
    </source>
</reference>
<dbReference type="EMBL" id="VFOZ01000001">
    <property type="protein sequence ID" value="TQM00836.1"/>
    <property type="molecule type" value="Genomic_DNA"/>
</dbReference>
<keyword evidence="2 6" id="KW-0418">Kinase</keyword>
<keyword evidence="4" id="KW-0812">Transmembrane</keyword>
<evidence type="ECO:0000256" key="1">
    <source>
        <dbReference type="ARBA" id="ARBA00022679"/>
    </source>
</evidence>
<accession>A0A543CUQ1</accession>